<gene>
    <name evidence="2" type="ORF">C7378_0929</name>
</gene>
<feature type="domain" description="BIG2" evidence="1">
    <location>
        <begin position="555"/>
        <end position="641"/>
    </location>
</feature>
<evidence type="ECO:0000259" key="1">
    <source>
        <dbReference type="SMART" id="SM00635"/>
    </source>
</evidence>
<protein>
    <submittedName>
        <fullName evidence="2">Ig-like protein group 2</fullName>
    </submittedName>
</protein>
<dbReference type="Gene3D" id="2.60.40.1080">
    <property type="match status" value="3"/>
</dbReference>
<dbReference type="EMBL" id="SMGK01000001">
    <property type="protein sequence ID" value="TCK75927.1"/>
    <property type="molecule type" value="Genomic_DNA"/>
</dbReference>
<keyword evidence="3" id="KW-1185">Reference proteome</keyword>
<dbReference type="FunFam" id="2.60.40.1080:FF:000001">
    <property type="entry name" value="Bacterial Ig-like domain, group 2"/>
    <property type="match status" value="1"/>
</dbReference>
<dbReference type="AlphaFoldDB" id="A0A4R1LDW2"/>
<dbReference type="SMART" id="SM00635">
    <property type="entry name" value="BID_2"/>
    <property type="match status" value="3"/>
</dbReference>
<dbReference type="SUPFAM" id="SSF75011">
    <property type="entry name" value="3-carboxy-cis,cis-mucoante lactonizing enzyme"/>
    <property type="match status" value="1"/>
</dbReference>
<evidence type="ECO:0000313" key="2">
    <source>
        <dbReference type="EMBL" id="TCK75927.1"/>
    </source>
</evidence>
<feature type="domain" description="BIG2" evidence="1">
    <location>
        <begin position="127"/>
        <end position="208"/>
    </location>
</feature>
<name>A0A4R1LDW2_9BACT</name>
<dbReference type="InterPro" id="IPR003343">
    <property type="entry name" value="Big_2"/>
</dbReference>
<dbReference type="SUPFAM" id="SSF49373">
    <property type="entry name" value="Invasin/intimin cell-adhesion fragments"/>
    <property type="match status" value="3"/>
</dbReference>
<dbReference type="Pfam" id="PF02368">
    <property type="entry name" value="Big_2"/>
    <property type="match status" value="2"/>
</dbReference>
<dbReference type="InterPro" id="IPR015943">
    <property type="entry name" value="WD40/YVTN_repeat-like_dom_sf"/>
</dbReference>
<dbReference type="Gene3D" id="2.130.10.10">
    <property type="entry name" value="YVTN repeat-like/Quinoprotein amine dehydrogenase"/>
    <property type="match status" value="1"/>
</dbReference>
<sequence length="1004" mass="102020">MKALVRLGILVLVAEFYVLLPGCGNGGSAGNSGGKTQSTPTLQSIAITPANVTLNAGQTQQLTATATLSDGSTQDVTNSAIWSSSNPSIATVSNAGLAAAVSAGTDTITASLSGVTGSAGLMVSAKALTAVKVLPQGLTLYLGSAQQFEAIGSYNDGSTADITGSVSWSSSTPGSASISAAGVASALAAGSTTITASSANMSGSSMLTVSPNNSGFTVVDDITASRLVSFRDTDGSVVQYNGTRNANGDLSTITSAQITHPNGTSQTVLFDQQELPVDFRMSDGSEFAILWPSNAAPPTVTAFSSDDSFVFTAPFGSSSGTTAARAVAAAAKRTRQNLRKEQNAAAASDPSLVTVNVTSYDDLPENDATVDITESGTFLGGSIRADLNGNGVYQAHLPTGTSVPSLQTVDDLVQSTVQPLQSTCKALNQAELVSAAEGTPYKALGTAMCAGLSYTLDAFFPEATPASTAITTACVNLGVGLQVLDDVCQITGDASKVSQYLSSAATSVTSFFNGLPVDVTATAVLNFDSEPQTNKNQPGAGPFSPFNISVGSKDPIDKVQVTPSSLTLPIDASDSLTAGAYDSNSHLLRSSTFQWSWASDDENVAFVPASGVPVPTGTLQSVGLATVTATRNPGTANITATEQISGPTPGSAQVAVKGLNVSVAGSLNQIGIPSSSQVTSDGKTLLVTSFDSCSVTLSCSVSSGDGGLYTFSLSTPTSPAAEGHTSQIYAPYSWAGYYQVAYSGTTNTAFIADSQGYLQGFNLADPAAPAFIGAASTSCQAMSVVLSPDQTQAYVSDSCSRITQFNVTVPSSMTSVSQISLNGYQVDYMAISPDGKQLVMFGQRDVWVVDLSSGSLGAVTMSSQNSTVSGAPNGAGGFANGVYIGSRTVLLVGPSGATIFDLTNVSSPLVVGALTFKSSPVIQSLLAYSATYSDQTHLAYVLASGTFYVIDGYHPQNPVIEASATLPTTTKQYAAGLFSSVSTTPDGTTAFATEGGQLTIVNVQ</sequence>
<evidence type="ECO:0000313" key="3">
    <source>
        <dbReference type="Proteomes" id="UP000295210"/>
    </source>
</evidence>
<organism evidence="2 3">
    <name type="scientific">Acidipila rosea</name>
    <dbReference type="NCBI Taxonomy" id="768535"/>
    <lineage>
        <taxon>Bacteria</taxon>
        <taxon>Pseudomonadati</taxon>
        <taxon>Acidobacteriota</taxon>
        <taxon>Terriglobia</taxon>
        <taxon>Terriglobales</taxon>
        <taxon>Acidobacteriaceae</taxon>
        <taxon>Acidipila</taxon>
    </lineage>
</organism>
<proteinExistence type="predicted"/>
<dbReference type="RefSeq" id="WP_165876655.1">
    <property type="nucleotide sequence ID" value="NZ_SMGK01000001.1"/>
</dbReference>
<feature type="domain" description="BIG2" evidence="1">
    <location>
        <begin position="41"/>
        <end position="122"/>
    </location>
</feature>
<dbReference type="InterPro" id="IPR008964">
    <property type="entry name" value="Invasin/intimin_cell_adhesion"/>
</dbReference>
<reference evidence="2 3" key="1">
    <citation type="submission" date="2019-03" db="EMBL/GenBank/DDBJ databases">
        <title>Genomic Encyclopedia of Type Strains, Phase IV (KMG-IV): sequencing the most valuable type-strain genomes for metagenomic binning, comparative biology and taxonomic classification.</title>
        <authorList>
            <person name="Goeker M."/>
        </authorList>
    </citation>
    <scope>NUCLEOTIDE SEQUENCE [LARGE SCALE GENOMIC DNA]</scope>
    <source>
        <strain evidence="2 3">DSM 103428</strain>
    </source>
</reference>
<comment type="caution">
    <text evidence="2">The sequence shown here is derived from an EMBL/GenBank/DDBJ whole genome shotgun (WGS) entry which is preliminary data.</text>
</comment>
<dbReference type="Proteomes" id="UP000295210">
    <property type="component" value="Unassembled WGS sequence"/>
</dbReference>
<accession>A0A4R1LDW2</accession>